<reference evidence="3" key="1">
    <citation type="submission" date="2025-08" db="UniProtKB">
        <authorList>
            <consortium name="RefSeq"/>
        </authorList>
    </citation>
    <scope>IDENTIFICATION</scope>
    <source>
        <tissue evidence="3">Testes</tissue>
    </source>
</reference>
<feature type="domain" description="Argininosuccinate lyase C-terminal" evidence="1">
    <location>
        <begin position="39"/>
        <end position="106"/>
    </location>
</feature>
<dbReference type="PANTHER" id="PTHR43814:SF1">
    <property type="entry name" value="ARGININOSUCCINATE LYASE"/>
    <property type="match status" value="1"/>
</dbReference>
<dbReference type="Pfam" id="PF14698">
    <property type="entry name" value="ASL_C2"/>
    <property type="match status" value="1"/>
</dbReference>
<evidence type="ECO:0000313" key="2">
    <source>
        <dbReference type="Proteomes" id="UP000694865"/>
    </source>
</evidence>
<name>A0ABM0GWE0_SACKO</name>
<protein>
    <submittedName>
        <fullName evidence="3">Argininosuccinate lyase-like</fullName>
    </submittedName>
</protein>
<dbReference type="Gene3D" id="1.10.40.30">
    <property type="entry name" value="Fumarase/aspartase (C-terminal domain)"/>
    <property type="match status" value="1"/>
</dbReference>
<evidence type="ECO:0000259" key="1">
    <source>
        <dbReference type="Pfam" id="PF14698"/>
    </source>
</evidence>
<dbReference type="PANTHER" id="PTHR43814">
    <property type="entry name" value="ARGININOSUCCINATE LYASE"/>
    <property type="match status" value="1"/>
</dbReference>
<proteinExistence type="predicted"/>
<keyword evidence="2" id="KW-1185">Reference proteome</keyword>
<dbReference type="GeneID" id="100367176"/>
<dbReference type="InterPro" id="IPR008948">
    <property type="entry name" value="L-Aspartase-like"/>
</dbReference>
<dbReference type="SUPFAM" id="SSF48557">
    <property type="entry name" value="L-aspartase-like"/>
    <property type="match status" value="1"/>
</dbReference>
<evidence type="ECO:0000313" key="3">
    <source>
        <dbReference type="RefSeq" id="XP_002738808.1"/>
    </source>
</evidence>
<gene>
    <name evidence="3" type="primary">LOC100367176</name>
</gene>
<sequence length="133" mass="14427">MSGLVSHIFPTGVLQVATGVLSTLQINEQAALDALSPDMLATDIAYYLVRKGIPFREAHGMSGSAVHLAETNNCSVKDLTLEHMKTISPVFEADIANVWNYENSVEQYSSAGGTSKQSVIQQVEQLEEWLSSV</sequence>
<dbReference type="Proteomes" id="UP000694865">
    <property type="component" value="Unplaced"/>
</dbReference>
<organism evidence="2 3">
    <name type="scientific">Saccoglossus kowalevskii</name>
    <name type="common">Acorn worm</name>
    <dbReference type="NCBI Taxonomy" id="10224"/>
    <lineage>
        <taxon>Eukaryota</taxon>
        <taxon>Metazoa</taxon>
        <taxon>Hemichordata</taxon>
        <taxon>Enteropneusta</taxon>
        <taxon>Harrimaniidae</taxon>
        <taxon>Saccoglossus</taxon>
    </lineage>
</organism>
<dbReference type="InterPro" id="IPR029419">
    <property type="entry name" value="Arg_succ_lyase_C"/>
</dbReference>
<accession>A0ABM0GWE0</accession>
<dbReference type="InterPro" id="IPR009049">
    <property type="entry name" value="Argininosuccinate_lyase"/>
</dbReference>
<dbReference type="RefSeq" id="XP_002738808.1">
    <property type="nucleotide sequence ID" value="XM_002738762.2"/>
</dbReference>